<comment type="caution">
    <text evidence="1">The sequence shown here is derived from an EMBL/GenBank/DDBJ whole genome shotgun (WGS) entry which is preliminary data.</text>
</comment>
<accession>A0ABQ9XXK4</accession>
<dbReference type="Proteomes" id="UP001281761">
    <property type="component" value="Unassembled WGS sequence"/>
</dbReference>
<protein>
    <submittedName>
        <fullName evidence="1">Uncharacterized protein</fullName>
    </submittedName>
</protein>
<keyword evidence="2" id="KW-1185">Reference proteome</keyword>
<reference evidence="1 2" key="1">
    <citation type="journal article" date="2022" name="bioRxiv">
        <title>Genomics of Preaxostyla Flagellates Illuminates Evolutionary Transitions and the Path Towards Mitochondrial Loss.</title>
        <authorList>
            <person name="Novak L.V.F."/>
            <person name="Treitli S.C."/>
            <person name="Pyrih J."/>
            <person name="Halakuc P."/>
            <person name="Pipaliya S.V."/>
            <person name="Vacek V."/>
            <person name="Brzon O."/>
            <person name="Soukal P."/>
            <person name="Eme L."/>
            <person name="Dacks J.B."/>
            <person name="Karnkowska A."/>
            <person name="Elias M."/>
            <person name="Hampl V."/>
        </authorList>
    </citation>
    <scope>NUCLEOTIDE SEQUENCE [LARGE SCALE GENOMIC DNA]</scope>
    <source>
        <strain evidence="1">NAU3</strain>
        <tissue evidence="1">Gut</tissue>
    </source>
</reference>
<dbReference type="EMBL" id="JARBJD010000058">
    <property type="protein sequence ID" value="KAK2956220.1"/>
    <property type="molecule type" value="Genomic_DNA"/>
</dbReference>
<evidence type="ECO:0000313" key="2">
    <source>
        <dbReference type="Proteomes" id="UP001281761"/>
    </source>
</evidence>
<organism evidence="1 2">
    <name type="scientific">Blattamonas nauphoetae</name>
    <dbReference type="NCBI Taxonomy" id="2049346"/>
    <lineage>
        <taxon>Eukaryota</taxon>
        <taxon>Metamonada</taxon>
        <taxon>Preaxostyla</taxon>
        <taxon>Oxymonadida</taxon>
        <taxon>Blattamonas</taxon>
    </lineage>
</organism>
<gene>
    <name evidence="1" type="ORF">BLNAU_8784</name>
</gene>
<evidence type="ECO:0000313" key="1">
    <source>
        <dbReference type="EMBL" id="KAK2956220.1"/>
    </source>
</evidence>
<name>A0ABQ9XXK4_9EUKA</name>
<sequence length="234" mass="26724">MFPLMTFSPPILPLSAFTFHSLRSCLSASLFPTLMSNSQHLISFLSLYSMDNRLQEQLYFSPAFFQLSLPVKDGMNWINYNLYHQIVLPSILYLQTISKQQFHFHSATLRSSLIFIAFHLAKIAFHHPLTLQAILDINTSQWVCSQLQDEHADVNSAGIVKDLWTLILDTLQDMSAHAGLSRWLSELIQDGLFDLLEARVLSARGGHYTANVRFYTKATLNQRAWNISSLSRQC</sequence>
<proteinExistence type="predicted"/>